<feature type="signal peptide" evidence="1">
    <location>
        <begin position="1"/>
        <end position="22"/>
    </location>
</feature>
<dbReference type="AlphaFoldDB" id="A0A2D3T0F4"/>
<keyword evidence="1" id="KW-0732">Signal</keyword>
<organism evidence="2 3">
    <name type="scientific">Candidatus Williamhamiltonella defendens</name>
    <dbReference type="NCBI Taxonomy" id="138072"/>
    <lineage>
        <taxon>Bacteria</taxon>
        <taxon>Pseudomonadati</taxon>
        <taxon>Pseudomonadota</taxon>
        <taxon>Gammaproteobacteria</taxon>
        <taxon>Enterobacterales</taxon>
        <taxon>Enterobacteriaceae</taxon>
        <taxon>aphid secondary symbionts</taxon>
        <taxon>Candidatus Williamhamiltonella</taxon>
    </lineage>
</organism>
<dbReference type="RefSeq" id="WP_100102973.1">
    <property type="nucleotide sequence ID" value="NZ_CADIJJ010000004.1"/>
</dbReference>
<feature type="chain" id="PRO_5013588618" evidence="1">
    <location>
        <begin position="23"/>
        <end position="75"/>
    </location>
</feature>
<name>A0A2D3T0F4_9ENTR</name>
<dbReference type="EMBL" id="CP017606">
    <property type="protein sequence ID" value="ATW29277.1"/>
    <property type="molecule type" value="Genomic_DNA"/>
</dbReference>
<accession>A0A2D3T0F4</accession>
<proteinExistence type="predicted"/>
<evidence type="ECO:0000313" key="2">
    <source>
        <dbReference type="EMBL" id="ATW29277.1"/>
    </source>
</evidence>
<evidence type="ECO:0000256" key="1">
    <source>
        <dbReference type="SAM" id="SignalP"/>
    </source>
</evidence>
<reference evidence="3" key="2">
    <citation type="submission" date="2017-11" db="EMBL/GenBank/DDBJ databases">
        <title>PacBio sequencing of new strain of the secondary endosymbiont Candidatus Hamiltonella defensa.</title>
        <authorList>
            <person name="Strand M.R."/>
            <person name="Oliver K."/>
        </authorList>
    </citation>
    <scope>NUCLEOTIDE SEQUENCE [LARGE SCALE GENOMIC DNA]</scope>
    <source>
        <strain evidence="3">A2C</strain>
    </source>
</reference>
<dbReference type="Proteomes" id="UP000230008">
    <property type="component" value="Chromosome"/>
</dbReference>
<gene>
    <name evidence="2" type="ORF">BJP41_01725</name>
</gene>
<evidence type="ECO:0000313" key="3">
    <source>
        <dbReference type="Proteomes" id="UP000230008"/>
    </source>
</evidence>
<sequence length="75" mass="8688">MKKFLQFITPGFFLCLSFSIHASSLASPEKITRDDPLLCEKCCKVTKDPNSFQFCVDDKENTKDWCVDFLNYELP</sequence>
<reference evidence="3" key="1">
    <citation type="submission" date="2016-10" db="EMBL/GenBank/DDBJ databases">
        <authorList>
            <person name="Chevignon G."/>
        </authorList>
    </citation>
    <scope>NUCLEOTIDE SEQUENCE [LARGE SCALE GENOMIC DNA]</scope>
    <source>
        <strain evidence="3">A2C</strain>
    </source>
</reference>
<protein>
    <submittedName>
        <fullName evidence="2">Uncharacterized protein</fullName>
    </submittedName>
</protein>